<dbReference type="PANTHER" id="PTHR24070">
    <property type="entry name" value="RAS, DI-RAS, AND RHEB FAMILY MEMBERS OF SMALL GTPASE SUPERFAMILY"/>
    <property type="match status" value="1"/>
</dbReference>
<dbReference type="SMART" id="SM00174">
    <property type="entry name" value="RHO"/>
    <property type="match status" value="1"/>
</dbReference>
<reference evidence="5" key="1">
    <citation type="submission" date="2015-02" db="EMBL/GenBank/DDBJ databases">
        <authorList>
            <person name="Gon?alves P."/>
        </authorList>
    </citation>
    <scope>NUCLEOTIDE SEQUENCE [LARGE SCALE GENOMIC DNA]</scope>
</reference>
<evidence type="ECO:0000256" key="3">
    <source>
        <dbReference type="ARBA" id="ARBA00023134"/>
    </source>
</evidence>
<keyword evidence="2" id="KW-0547">Nucleotide-binding</keyword>
<evidence type="ECO:0000313" key="4">
    <source>
        <dbReference type="EMBL" id="CEQ39219.1"/>
    </source>
</evidence>
<dbReference type="NCBIfam" id="TIGR00231">
    <property type="entry name" value="small_GTP"/>
    <property type="match status" value="1"/>
</dbReference>
<dbReference type="PROSITE" id="PS51420">
    <property type="entry name" value="RHO"/>
    <property type="match status" value="1"/>
</dbReference>
<dbReference type="InterPro" id="IPR005225">
    <property type="entry name" value="Small_GTP-bd"/>
</dbReference>
<dbReference type="GO" id="GO:0005886">
    <property type="term" value="C:plasma membrane"/>
    <property type="evidence" value="ECO:0007669"/>
    <property type="project" value="UniProtKB-SubCell"/>
</dbReference>
<dbReference type="SMART" id="SM00173">
    <property type="entry name" value="RAS"/>
    <property type="match status" value="1"/>
</dbReference>
<sequence length="226" mass="25549">MVQSVKLVVLGDGGVGKTALTIMLCLNHFIGESLPNLLQLFCLTKGTSELTGLRNSRARLPLIRLGWTGLGINREDSYRKHAIIDDQPYLLEILDTAGQEEYTALRDQWIREGEGFLIVYSTTSRASFDRVEKFRHQISRVKDSDRVPIVLVGNKIDRVHEREVETLHGRELARRLGCEFVETSAKTREGLEEAYYQAVRLIRAQKGGTAAKPAKKLKKQRKCSIL</sequence>
<organism evidence="4 5">
    <name type="scientific">Sporidiobolus salmonicolor</name>
    <name type="common">Yeast-like fungus</name>
    <name type="synonym">Sporobolomyces salmonicolor</name>
    <dbReference type="NCBI Taxonomy" id="5005"/>
    <lineage>
        <taxon>Eukaryota</taxon>
        <taxon>Fungi</taxon>
        <taxon>Dikarya</taxon>
        <taxon>Basidiomycota</taxon>
        <taxon>Pucciniomycotina</taxon>
        <taxon>Microbotryomycetes</taxon>
        <taxon>Sporidiobolales</taxon>
        <taxon>Sporidiobolaceae</taxon>
        <taxon>Sporobolomyces</taxon>
    </lineage>
</organism>
<dbReference type="GO" id="GO:0003924">
    <property type="term" value="F:GTPase activity"/>
    <property type="evidence" value="ECO:0007669"/>
    <property type="project" value="InterPro"/>
</dbReference>
<dbReference type="GO" id="GO:0007165">
    <property type="term" value="P:signal transduction"/>
    <property type="evidence" value="ECO:0007669"/>
    <property type="project" value="InterPro"/>
</dbReference>
<dbReference type="GO" id="GO:0005525">
    <property type="term" value="F:GTP binding"/>
    <property type="evidence" value="ECO:0007669"/>
    <property type="project" value="UniProtKB-KW"/>
</dbReference>
<name>A0A0D6EGZ2_SPOSA</name>
<dbReference type="OrthoDB" id="5976022at2759"/>
<proteinExistence type="predicted"/>
<dbReference type="PRINTS" id="PR00449">
    <property type="entry name" value="RASTRNSFRMNG"/>
</dbReference>
<dbReference type="InterPro" id="IPR027417">
    <property type="entry name" value="P-loop_NTPase"/>
</dbReference>
<dbReference type="PROSITE" id="PS51421">
    <property type="entry name" value="RAS"/>
    <property type="match status" value="1"/>
</dbReference>
<dbReference type="InterPro" id="IPR020849">
    <property type="entry name" value="Small_GTPase_Ras-type"/>
</dbReference>
<dbReference type="AlphaFoldDB" id="A0A0D6EGZ2"/>
<evidence type="ECO:0000256" key="1">
    <source>
        <dbReference type="ARBA" id="ARBA00004342"/>
    </source>
</evidence>
<dbReference type="EMBL" id="CENE01000002">
    <property type="protein sequence ID" value="CEQ39219.1"/>
    <property type="molecule type" value="Genomic_DNA"/>
</dbReference>
<comment type="subcellular location">
    <subcellularLocation>
        <location evidence="1">Cell membrane</location>
        <topology evidence="1">Lipid-anchor</topology>
        <orientation evidence="1">Cytoplasmic side</orientation>
    </subcellularLocation>
</comment>
<dbReference type="Proteomes" id="UP000243876">
    <property type="component" value="Unassembled WGS sequence"/>
</dbReference>
<gene>
    <name evidence="4" type="primary">SPOSA6832_00724</name>
</gene>
<protein>
    <submittedName>
        <fullName evidence="4">SPOSA6832_00724-mRNA-1:cds</fullName>
    </submittedName>
</protein>
<keyword evidence="5" id="KW-1185">Reference proteome</keyword>
<dbReference type="Pfam" id="PF00071">
    <property type="entry name" value="Ras"/>
    <property type="match status" value="1"/>
</dbReference>
<evidence type="ECO:0000313" key="5">
    <source>
        <dbReference type="Proteomes" id="UP000243876"/>
    </source>
</evidence>
<accession>A0A0D6EGZ2</accession>
<dbReference type="Gene3D" id="3.40.50.300">
    <property type="entry name" value="P-loop containing nucleotide triphosphate hydrolases"/>
    <property type="match status" value="2"/>
</dbReference>
<dbReference type="PROSITE" id="PS51419">
    <property type="entry name" value="RAB"/>
    <property type="match status" value="1"/>
</dbReference>
<dbReference type="SMART" id="SM00175">
    <property type="entry name" value="RAB"/>
    <property type="match status" value="1"/>
</dbReference>
<keyword evidence="3" id="KW-0342">GTP-binding</keyword>
<dbReference type="InterPro" id="IPR001806">
    <property type="entry name" value="Small_GTPase"/>
</dbReference>
<dbReference type="SUPFAM" id="SSF52540">
    <property type="entry name" value="P-loop containing nucleoside triphosphate hydrolases"/>
    <property type="match status" value="1"/>
</dbReference>
<evidence type="ECO:0000256" key="2">
    <source>
        <dbReference type="ARBA" id="ARBA00022741"/>
    </source>
</evidence>